<evidence type="ECO:0000313" key="6">
    <source>
        <dbReference type="Proteomes" id="UP000887568"/>
    </source>
</evidence>
<dbReference type="OMA" id="QGQMKEK"/>
<feature type="compositionally biased region" description="Polar residues" evidence="3">
    <location>
        <begin position="385"/>
        <end position="409"/>
    </location>
</feature>
<dbReference type="GO" id="GO:0016616">
    <property type="term" value="F:oxidoreductase activity, acting on the CH-OH group of donors, NAD or NADP as acceptor"/>
    <property type="evidence" value="ECO:0007669"/>
    <property type="project" value="TreeGrafter"/>
</dbReference>
<dbReference type="Pfam" id="PF01370">
    <property type="entry name" value="Epimerase"/>
    <property type="match status" value="1"/>
</dbReference>
<organism evidence="5 6">
    <name type="scientific">Patiria miniata</name>
    <name type="common">Bat star</name>
    <name type="synonym">Asterina miniata</name>
    <dbReference type="NCBI Taxonomy" id="46514"/>
    <lineage>
        <taxon>Eukaryota</taxon>
        <taxon>Metazoa</taxon>
        <taxon>Echinodermata</taxon>
        <taxon>Eleutherozoa</taxon>
        <taxon>Asterozoa</taxon>
        <taxon>Asteroidea</taxon>
        <taxon>Valvatacea</taxon>
        <taxon>Valvatida</taxon>
        <taxon>Asterinidae</taxon>
        <taxon>Patiria</taxon>
    </lineage>
</organism>
<protein>
    <recommendedName>
        <fullName evidence="4">NAD-dependent epimerase/dehydratase domain-containing protein</fullName>
    </recommendedName>
</protein>
<dbReference type="OrthoDB" id="2735536at2759"/>
<dbReference type="FunFam" id="3.40.50.720:FF:000336">
    <property type="entry name" value="Aldehyde reductase"/>
    <property type="match status" value="1"/>
</dbReference>
<evidence type="ECO:0000256" key="3">
    <source>
        <dbReference type="SAM" id="MobiDB-lite"/>
    </source>
</evidence>
<dbReference type="InterPro" id="IPR050425">
    <property type="entry name" value="NAD(P)_dehydrat-like"/>
</dbReference>
<dbReference type="PANTHER" id="PTHR10366">
    <property type="entry name" value="NAD DEPENDENT EPIMERASE/DEHYDRATASE"/>
    <property type="match status" value="1"/>
</dbReference>
<feature type="domain" description="NAD-dependent epimerase/dehydratase" evidence="4">
    <location>
        <begin position="20"/>
        <end position="262"/>
    </location>
</feature>
<accession>A0A913ZGT8</accession>
<name>A0A913ZGT8_PATMI</name>
<dbReference type="InterPro" id="IPR036291">
    <property type="entry name" value="NAD(P)-bd_dom_sf"/>
</dbReference>
<dbReference type="RefSeq" id="XP_038050634.1">
    <property type="nucleotide sequence ID" value="XM_038194706.1"/>
</dbReference>
<dbReference type="EnsemblMetazoa" id="XM_038194706.1">
    <property type="protein sequence ID" value="XP_038050634.1"/>
    <property type="gene ID" value="LOC119723827"/>
</dbReference>
<dbReference type="InterPro" id="IPR001509">
    <property type="entry name" value="Epimerase_deHydtase"/>
</dbReference>
<evidence type="ECO:0000313" key="5">
    <source>
        <dbReference type="EnsemblMetazoa" id="XP_038050634.1"/>
    </source>
</evidence>
<keyword evidence="6" id="KW-1185">Reference proteome</keyword>
<comment type="similarity">
    <text evidence="2">Belongs to the NAD(P)-dependent epimerase/dehydratase family. Dihydroflavonol-4-reductase subfamily.</text>
</comment>
<keyword evidence="1" id="KW-0560">Oxidoreductase</keyword>
<reference evidence="5" key="1">
    <citation type="submission" date="2022-11" db="UniProtKB">
        <authorList>
            <consortium name="EnsemblMetazoa"/>
        </authorList>
    </citation>
    <scope>IDENTIFICATION</scope>
</reference>
<sequence length="409" mass="45229">MMESSAAVSADVVKNQIQRVLVTGASGFIASHVVQQLLQAGYYVRGTVRSLSNETKVKHLKNMCVHSKYPLELVEADLTNQESWIRAVKDCHYVQHIASPFPVNNPKDENEVIVPAVDGTKNVLRACEKSSTVKRVVLTSSTAAVADFSRESEKAACETDWPDVDALDPYSKSKMLAERAAWSYLEELKTKGSPTFELAVINPGYVMGPILSGSSCTSMEVMKRLMCRDPPLIPKMNFSVVDVRDVAACHIIAMTHPEASGQRFIVTAGNMWMTDMSKALNEEFRDQGYHPSQMRVPHFLFSIFAKFDAGASRIAPYWGKKVVFDNSKMKTILKIEPHPMKQTIIDMAYSMIEGGFLKKNPRYKGQNVSTTCTTADAEDDRSTGEKSSPNCVSASTTDKSLESCNNELA</sequence>
<dbReference type="SUPFAM" id="SSF51735">
    <property type="entry name" value="NAD(P)-binding Rossmann-fold domains"/>
    <property type="match status" value="1"/>
</dbReference>
<proteinExistence type="inferred from homology"/>
<dbReference type="Gene3D" id="3.40.50.720">
    <property type="entry name" value="NAD(P)-binding Rossmann-like Domain"/>
    <property type="match status" value="1"/>
</dbReference>
<evidence type="ECO:0000256" key="2">
    <source>
        <dbReference type="ARBA" id="ARBA00023445"/>
    </source>
</evidence>
<dbReference type="CDD" id="cd05227">
    <property type="entry name" value="AR_SDR_e"/>
    <property type="match status" value="1"/>
</dbReference>
<dbReference type="GeneID" id="119723827"/>
<evidence type="ECO:0000259" key="4">
    <source>
        <dbReference type="Pfam" id="PF01370"/>
    </source>
</evidence>
<feature type="region of interest" description="Disordered" evidence="3">
    <location>
        <begin position="364"/>
        <end position="409"/>
    </location>
</feature>
<evidence type="ECO:0000256" key="1">
    <source>
        <dbReference type="ARBA" id="ARBA00023002"/>
    </source>
</evidence>
<dbReference type="Proteomes" id="UP000887568">
    <property type="component" value="Unplaced"/>
</dbReference>
<dbReference type="AlphaFoldDB" id="A0A913ZGT8"/>
<dbReference type="PANTHER" id="PTHR10366:SF564">
    <property type="entry name" value="STEROL-4-ALPHA-CARBOXYLATE 3-DEHYDROGENASE, DECARBOXYLATING"/>
    <property type="match status" value="1"/>
</dbReference>